<dbReference type="PROSITE" id="PS51257">
    <property type="entry name" value="PROKAR_LIPOPROTEIN"/>
    <property type="match status" value="1"/>
</dbReference>
<evidence type="ECO:0000256" key="2">
    <source>
        <dbReference type="SAM" id="SignalP"/>
    </source>
</evidence>
<dbReference type="InterPro" id="IPR025164">
    <property type="entry name" value="Toastrack_DUF4097"/>
</dbReference>
<evidence type="ECO:0000313" key="4">
    <source>
        <dbReference type="EMBL" id="MFC7151233.1"/>
    </source>
</evidence>
<name>A0ABW2FDQ1_9BACL</name>
<keyword evidence="5" id="KW-1185">Reference proteome</keyword>
<keyword evidence="2" id="KW-0732">Signal</keyword>
<feature type="chain" id="PRO_5046793057" evidence="2">
    <location>
        <begin position="28"/>
        <end position="272"/>
    </location>
</feature>
<dbReference type="EMBL" id="JBHTAI010000015">
    <property type="protein sequence ID" value="MFC7151233.1"/>
    <property type="molecule type" value="Genomic_DNA"/>
</dbReference>
<proteinExistence type="predicted"/>
<dbReference type="RefSeq" id="WP_378047695.1">
    <property type="nucleotide sequence ID" value="NZ_JBHMDN010000015.1"/>
</dbReference>
<feature type="domain" description="DUF4097" evidence="3">
    <location>
        <begin position="99"/>
        <end position="267"/>
    </location>
</feature>
<dbReference type="Pfam" id="PF13349">
    <property type="entry name" value="DUF4097"/>
    <property type="match status" value="1"/>
</dbReference>
<feature type="signal peptide" evidence="2">
    <location>
        <begin position="1"/>
        <end position="27"/>
    </location>
</feature>
<keyword evidence="1" id="KW-0175">Coiled coil</keyword>
<accession>A0ABW2FDQ1</accession>
<evidence type="ECO:0000259" key="3">
    <source>
        <dbReference type="Pfam" id="PF13349"/>
    </source>
</evidence>
<sequence>MRKKRNNAKLFAILVMATALTACGDLAGSITEEVQQTVMGDDSGSDKLVSVEKRSYAQDEIEELEVSAQAMEIRIESSADELAEVELLADDGLRDRFAFEAKVESGLLKVKIEEKSGLSIKDRTGARKLRISLPDKMYRKLKVRNAFGSVEASDVKTTAADIRIDAGNIRLKAVSGKLDLEANAGEIVVESLVLANDVKARTDAGRIAIHLSESPRDAGFKLESEVGEIKVGLDEVEYSKQAANKKIGTIGTPSFQIDAYAAVGEIVVDTQR</sequence>
<organism evidence="4 5">
    <name type="scientific">Cohnella cellulosilytica</name>
    <dbReference type="NCBI Taxonomy" id="986710"/>
    <lineage>
        <taxon>Bacteria</taxon>
        <taxon>Bacillati</taxon>
        <taxon>Bacillota</taxon>
        <taxon>Bacilli</taxon>
        <taxon>Bacillales</taxon>
        <taxon>Paenibacillaceae</taxon>
        <taxon>Cohnella</taxon>
    </lineage>
</organism>
<gene>
    <name evidence="4" type="ORF">ACFQMJ_22075</name>
</gene>
<protein>
    <submittedName>
        <fullName evidence="4">DUF4097 family beta strand repeat-containing protein</fullName>
    </submittedName>
</protein>
<reference evidence="5" key="1">
    <citation type="journal article" date="2019" name="Int. J. Syst. Evol. Microbiol.">
        <title>The Global Catalogue of Microorganisms (GCM) 10K type strain sequencing project: providing services to taxonomists for standard genome sequencing and annotation.</title>
        <authorList>
            <consortium name="The Broad Institute Genomics Platform"/>
            <consortium name="The Broad Institute Genome Sequencing Center for Infectious Disease"/>
            <person name="Wu L."/>
            <person name="Ma J."/>
        </authorList>
    </citation>
    <scope>NUCLEOTIDE SEQUENCE [LARGE SCALE GENOMIC DNA]</scope>
    <source>
        <strain evidence="5">KCTC 12907</strain>
    </source>
</reference>
<feature type="coiled-coil region" evidence="1">
    <location>
        <begin position="54"/>
        <end position="81"/>
    </location>
</feature>
<comment type="caution">
    <text evidence="4">The sequence shown here is derived from an EMBL/GenBank/DDBJ whole genome shotgun (WGS) entry which is preliminary data.</text>
</comment>
<dbReference type="Proteomes" id="UP001596378">
    <property type="component" value="Unassembled WGS sequence"/>
</dbReference>
<evidence type="ECO:0000256" key="1">
    <source>
        <dbReference type="SAM" id="Coils"/>
    </source>
</evidence>
<evidence type="ECO:0000313" key="5">
    <source>
        <dbReference type="Proteomes" id="UP001596378"/>
    </source>
</evidence>